<dbReference type="EMBL" id="JANAWD010000272">
    <property type="protein sequence ID" value="KAJ3482450.1"/>
    <property type="molecule type" value="Genomic_DNA"/>
</dbReference>
<comment type="caution">
    <text evidence="1">The sequence shown here is derived from an EMBL/GenBank/DDBJ whole genome shotgun (WGS) entry which is preliminary data.</text>
</comment>
<evidence type="ECO:0000313" key="2">
    <source>
        <dbReference type="Proteomes" id="UP001212997"/>
    </source>
</evidence>
<keyword evidence="2" id="KW-1185">Reference proteome</keyword>
<proteinExistence type="predicted"/>
<reference evidence="1" key="1">
    <citation type="submission" date="2022-07" db="EMBL/GenBank/DDBJ databases">
        <title>Genome Sequence of Physisporinus lineatus.</title>
        <authorList>
            <person name="Buettner E."/>
        </authorList>
    </citation>
    <scope>NUCLEOTIDE SEQUENCE</scope>
    <source>
        <strain evidence="1">VT162</strain>
    </source>
</reference>
<name>A0AAD5V0E3_9APHY</name>
<dbReference type="AlphaFoldDB" id="A0AAD5V0E3"/>
<accession>A0AAD5V0E3</accession>
<sequence length="215" mass="25280">MMKRTSCMFHPSDFELDAEWKRERCAEVDHFQWVLHIRSLNFDDKLPHPAPSPFIVLFKFQPHTISPRPSFDLSHLVEIGATIRPHNNHTPNDLVDGIFSIWEHDELISLNNFERLQIGVCLNGNDSFGRPQMRLDEYLEDLADTEWNSDSVFDILDRMERKSEPLRTCDRRYELEITVDGFPFHDVLRVWKEMMAAEEIEESVEDTDESAESTE</sequence>
<dbReference type="Proteomes" id="UP001212997">
    <property type="component" value="Unassembled WGS sequence"/>
</dbReference>
<organism evidence="1 2">
    <name type="scientific">Meripilus lineatus</name>
    <dbReference type="NCBI Taxonomy" id="2056292"/>
    <lineage>
        <taxon>Eukaryota</taxon>
        <taxon>Fungi</taxon>
        <taxon>Dikarya</taxon>
        <taxon>Basidiomycota</taxon>
        <taxon>Agaricomycotina</taxon>
        <taxon>Agaricomycetes</taxon>
        <taxon>Polyporales</taxon>
        <taxon>Meripilaceae</taxon>
        <taxon>Meripilus</taxon>
    </lineage>
</organism>
<evidence type="ECO:0000313" key="1">
    <source>
        <dbReference type="EMBL" id="KAJ3482450.1"/>
    </source>
</evidence>
<protein>
    <submittedName>
        <fullName evidence="1">Uncharacterized protein</fullName>
    </submittedName>
</protein>
<gene>
    <name evidence="1" type="ORF">NLI96_g6971</name>
</gene>